<dbReference type="SMART" id="SM00331">
    <property type="entry name" value="PP2C_SIG"/>
    <property type="match status" value="1"/>
</dbReference>
<name>A0A1I4KP61_9ACTN</name>
<dbReference type="SMART" id="SM00091">
    <property type="entry name" value="PAS"/>
    <property type="match status" value="1"/>
</dbReference>
<dbReference type="InterPro" id="IPR036513">
    <property type="entry name" value="STAS_dom_sf"/>
</dbReference>
<protein>
    <recommendedName>
        <fullName evidence="3">histidine kinase</fullName>
        <ecNumber evidence="3">2.7.13.3</ecNumber>
    </recommendedName>
</protein>
<dbReference type="PROSITE" id="PS50109">
    <property type="entry name" value="HIS_KIN"/>
    <property type="match status" value="1"/>
</dbReference>
<reference evidence="13 14" key="1">
    <citation type="submission" date="2016-10" db="EMBL/GenBank/DDBJ databases">
        <authorList>
            <person name="de Groot N.N."/>
        </authorList>
    </citation>
    <scope>NUCLEOTIDE SEQUENCE [LARGE SCALE GENOMIC DNA]</scope>
    <source>
        <strain evidence="13 14">DSM 45317</strain>
    </source>
</reference>
<dbReference type="Gene3D" id="1.10.287.130">
    <property type="match status" value="1"/>
</dbReference>
<dbReference type="SUPFAM" id="SSF47384">
    <property type="entry name" value="Homodimeric domain of signal transducing histidine kinase"/>
    <property type="match status" value="1"/>
</dbReference>
<dbReference type="Pfam" id="PF08447">
    <property type="entry name" value="PAS_3"/>
    <property type="match status" value="1"/>
</dbReference>
<dbReference type="SUPFAM" id="SSF81606">
    <property type="entry name" value="PP2C-like"/>
    <property type="match status" value="1"/>
</dbReference>
<dbReference type="Pfam" id="PF00072">
    <property type="entry name" value="Response_reg"/>
    <property type="match status" value="1"/>
</dbReference>
<dbReference type="InterPro" id="IPR011006">
    <property type="entry name" value="CheY-like_superfamily"/>
</dbReference>
<keyword evidence="6" id="KW-0418">Kinase</keyword>
<dbReference type="Gene3D" id="3.30.565.10">
    <property type="entry name" value="Histidine kinase-like ATPase, C-terminal domain"/>
    <property type="match status" value="2"/>
</dbReference>
<dbReference type="OrthoDB" id="163538at2"/>
<dbReference type="Gene3D" id="3.30.750.24">
    <property type="entry name" value="STAS domain"/>
    <property type="match status" value="1"/>
</dbReference>
<dbReference type="RefSeq" id="WP_091329380.1">
    <property type="nucleotide sequence ID" value="NZ_FOSW01000018.1"/>
</dbReference>
<comment type="catalytic activity">
    <reaction evidence="1">
        <text>ATP + protein L-histidine = ADP + protein N-phospho-L-histidine.</text>
        <dbReference type="EC" id="2.7.13.3"/>
    </reaction>
</comment>
<dbReference type="EMBL" id="FOSW01000018">
    <property type="protein sequence ID" value="SFL80339.1"/>
    <property type="molecule type" value="Genomic_DNA"/>
</dbReference>
<dbReference type="CDD" id="cd00082">
    <property type="entry name" value="HisKA"/>
    <property type="match status" value="1"/>
</dbReference>
<dbReference type="NCBIfam" id="TIGR00229">
    <property type="entry name" value="sensory_box"/>
    <property type="match status" value="1"/>
</dbReference>
<dbReference type="FunFam" id="3.30.450.20:FF:000099">
    <property type="entry name" value="Sensory box sensor histidine kinase"/>
    <property type="match status" value="1"/>
</dbReference>
<evidence type="ECO:0000256" key="1">
    <source>
        <dbReference type="ARBA" id="ARBA00000085"/>
    </source>
</evidence>
<dbReference type="Pfam" id="PF08448">
    <property type="entry name" value="PAS_4"/>
    <property type="match status" value="1"/>
</dbReference>
<dbReference type="CDD" id="cd00130">
    <property type="entry name" value="PAS"/>
    <property type="match status" value="1"/>
</dbReference>
<dbReference type="InterPro" id="IPR013655">
    <property type="entry name" value="PAS_fold_3"/>
</dbReference>
<accession>A0A1I4KP61</accession>
<dbReference type="InterPro" id="IPR003661">
    <property type="entry name" value="HisK_dim/P_dom"/>
</dbReference>
<dbReference type="Pfam" id="PF07228">
    <property type="entry name" value="SpoIIE"/>
    <property type="match status" value="1"/>
</dbReference>
<keyword evidence="14" id="KW-1185">Reference proteome</keyword>
<dbReference type="Pfam" id="PF13185">
    <property type="entry name" value="GAF_2"/>
    <property type="match status" value="2"/>
</dbReference>
<evidence type="ECO:0000256" key="6">
    <source>
        <dbReference type="ARBA" id="ARBA00022777"/>
    </source>
</evidence>
<dbReference type="SUPFAM" id="SSF52091">
    <property type="entry name" value="SpoIIaa-like"/>
    <property type="match status" value="1"/>
</dbReference>
<dbReference type="InterPro" id="IPR035965">
    <property type="entry name" value="PAS-like_dom_sf"/>
</dbReference>
<dbReference type="InterPro" id="IPR036890">
    <property type="entry name" value="HATPase_C_sf"/>
</dbReference>
<dbReference type="SMART" id="SM00086">
    <property type="entry name" value="PAC"/>
    <property type="match status" value="2"/>
</dbReference>
<evidence type="ECO:0000313" key="14">
    <source>
        <dbReference type="Proteomes" id="UP000199152"/>
    </source>
</evidence>
<dbReference type="SUPFAM" id="SSF55874">
    <property type="entry name" value="ATPase domain of HSP90 chaperone/DNA topoisomerase II/histidine kinase"/>
    <property type="match status" value="2"/>
</dbReference>
<dbReference type="GO" id="GO:0005886">
    <property type="term" value="C:plasma membrane"/>
    <property type="evidence" value="ECO:0007669"/>
    <property type="project" value="UniProtKB-SubCell"/>
</dbReference>
<keyword evidence="7" id="KW-0902">Two-component regulatory system</keyword>
<dbReference type="InterPro" id="IPR036457">
    <property type="entry name" value="PPM-type-like_dom_sf"/>
</dbReference>
<evidence type="ECO:0000256" key="4">
    <source>
        <dbReference type="ARBA" id="ARBA00022553"/>
    </source>
</evidence>
<dbReference type="InterPro" id="IPR003594">
    <property type="entry name" value="HATPase_dom"/>
</dbReference>
<dbReference type="SUPFAM" id="SSF55785">
    <property type="entry name" value="PYP-like sensor domain (PAS domain)"/>
    <property type="match status" value="1"/>
</dbReference>
<dbReference type="SMART" id="SM00387">
    <property type="entry name" value="HATPase_c"/>
    <property type="match status" value="2"/>
</dbReference>
<dbReference type="GO" id="GO:0000155">
    <property type="term" value="F:phosphorelay sensor kinase activity"/>
    <property type="evidence" value="ECO:0007669"/>
    <property type="project" value="InterPro"/>
</dbReference>
<organism evidence="13 14">
    <name type="scientific">Geodermatophilus ruber</name>
    <dbReference type="NCBI Taxonomy" id="504800"/>
    <lineage>
        <taxon>Bacteria</taxon>
        <taxon>Bacillati</taxon>
        <taxon>Actinomycetota</taxon>
        <taxon>Actinomycetes</taxon>
        <taxon>Geodermatophilales</taxon>
        <taxon>Geodermatophilaceae</taxon>
        <taxon>Geodermatophilus</taxon>
    </lineage>
</organism>
<keyword evidence="5" id="KW-0808">Transferase</keyword>
<keyword evidence="4 8" id="KW-0597">Phosphoprotein</keyword>
<feature type="domain" description="STAS" evidence="12">
    <location>
        <begin position="1617"/>
        <end position="1712"/>
    </location>
</feature>
<evidence type="ECO:0000256" key="2">
    <source>
        <dbReference type="ARBA" id="ARBA00004236"/>
    </source>
</evidence>
<dbReference type="PANTHER" id="PTHR43547:SF2">
    <property type="entry name" value="HYBRID SIGNAL TRANSDUCTION HISTIDINE KINASE C"/>
    <property type="match status" value="1"/>
</dbReference>
<dbReference type="Gene3D" id="3.30.450.40">
    <property type="match status" value="3"/>
</dbReference>
<evidence type="ECO:0000259" key="9">
    <source>
        <dbReference type="PROSITE" id="PS50109"/>
    </source>
</evidence>
<dbReference type="InterPro" id="IPR004358">
    <property type="entry name" value="Sig_transdc_His_kin-like_C"/>
</dbReference>
<feature type="modified residue" description="4-aspartylphosphate" evidence="8">
    <location>
        <position position="676"/>
    </location>
</feature>
<dbReference type="InterPro" id="IPR001610">
    <property type="entry name" value="PAC"/>
</dbReference>
<dbReference type="PROSITE" id="PS50112">
    <property type="entry name" value="PAS"/>
    <property type="match status" value="1"/>
</dbReference>
<dbReference type="InterPro" id="IPR003018">
    <property type="entry name" value="GAF"/>
</dbReference>
<dbReference type="CDD" id="cd07043">
    <property type="entry name" value="STAS_anti-anti-sigma_factors"/>
    <property type="match status" value="1"/>
</dbReference>
<feature type="domain" description="Histidine kinase" evidence="9">
    <location>
        <begin position="354"/>
        <end position="572"/>
    </location>
</feature>
<dbReference type="CDD" id="cd16936">
    <property type="entry name" value="HATPase_RsbW-like"/>
    <property type="match status" value="1"/>
</dbReference>
<evidence type="ECO:0000259" key="11">
    <source>
        <dbReference type="PROSITE" id="PS50112"/>
    </source>
</evidence>
<feature type="domain" description="Response regulatory" evidence="10">
    <location>
        <begin position="628"/>
        <end position="743"/>
    </location>
</feature>
<evidence type="ECO:0000259" key="10">
    <source>
        <dbReference type="PROSITE" id="PS50110"/>
    </source>
</evidence>
<evidence type="ECO:0000256" key="3">
    <source>
        <dbReference type="ARBA" id="ARBA00012438"/>
    </source>
</evidence>
<dbReference type="Proteomes" id="UP000199152">
    <property type="component" value="Unassembled WGS sequence"/>
</dbReference>
<dbReference type="PROSITE" id="PS50801">
    <property type="entry name" value="STAS"/>
    <property type="match status" value="1"/>
</dbReference>
<evidence type="ECO:0000259" key="12">
    <source>
        <dbReference type="PROSITE" id="PS50801"/>
    </source>
</evidence>
<dbReference type="InterPro" id="IPR001789">
    <property type="entry name" value="Sig_transdc_resp-reg_receiver"/>
</dbReference>
<dbReference type="InParanoid" id="A0A1I4KP61"/>
<dbReference type="STRING" id="504800.SAMN04488085_11856"/>
<sequence length="1712" mass="180511">MTDDAPERSLFADGGEVGRAMAERNWAETPLGPPESWPAELRNVVRILLTSRFAMWAAWGPELTFFYNDAYRHDTLQAKHPWALGRPAHEVWAEIWDDIGPRVRSVLDTGVATWDEDLQLFLERGGYPEETYHTFSYSPIGDAGGRTEGMLCVVTETTQRVVGERRMAHLRDLAAAVAAARTRADVLAAVAEQLGRNPADLPFSVTYLVDPAGTARLGCAAGIEPGSAAAPEVLSPGDDPVWPLDRILAGEQVLVEGLADRFPDLPTGAWDQPPTQAVAVPIASPALEGGPASGFLVVGLNPHRRWDDGYRGFAELIANQIASGLQAAGSYEAERSRAEALAELDRAKTDFFSNVSHEFRTPLTLIAGPVAELRGHPVVDGDPRLREELEMIERNALRLGKLVNTLLDFSRIQAGRIEARFEPVDLAGTTAELASVFRSAVTRAGLDFRVDCPPLGQPVHIDRDMWEKVVLNLLSNALKFTFTGGITVRLGRAEGGAQLTVSDTGTGVPADELPRLFERFHRVADARGRSGEGSGIGLAMVRELVGLHGGTVDVTSTPGAGTTFTVTVPFGTAHLPVDRLVEATSDTPAVSPGAAPFVTEAMGWLPGDEGEATGPVEPAPAPGGRAGRVLVADDNADMREYLLRLLTPYHDVRAVADGRQALAAALADPPDLVVSDVMMPGLDGMQLLAALRADARTARVPVVLLSARAGEEAAVEGLAAGADDYLVKPFSAQELIARVGAHLHLGRARRAAEEQFTAMADLAPALIWVTDPQGRQVYVNHGWTQFTGRSPGEELGRGWAELMHPEDRDRYAAVVGAARAQRQGWEVEFRLRRSDGAYHWLLERAVPIGANETFTGYVGSCTDVNARIQETERQTLLAEVGAALDRESTVDGQLGALARLLVDSRLADLCTARLLDDDGRLRFAGIAGLDPATEAGLAGLDPHSGLALEVLATGRSVWRPGKSARDAELQQERPQPDEPGWPLSLLSTLVVPLSVRGRLLAVLALGRQADAPSYNDDDRLLVEEIAARAALAVDNAVLLADERAAAHGLALLQRVTAELSAATTPVEVAAAAAGHIRALTGPDSRVAVYELDPSHRALSALTISGGSEEGKRLWRTLPLSAPLVATAAVTERRPLWIEDVSAVPPGDRELPPALAEAVRGFALAANVGLPLTVAGRVMGVLSVAWPTVQRFSSADRAMLLAVAEQCAQALDRARLYRAERRIAETLQLSLLPADLPRLERLALAAHYLPGAEGAQAGGDWYDVVELGDDRVAIAVGDVVGQGPAAAAVMGQLRSALSTALLQGCGPAEALELLDRFAARLPGALASTAACLVVDGAAGTVRWARAGHPPPLLLDAGITRLLDGAGAGAVLGAPGRAPYAEGTVEVSPGATLLLYTDGLVERRGEVLDEGLDRVRAVAARHATADPARLAAGLLDDVLADTDQPDDVAVIAARLLPGPLEEQLPADPARLSAARRAVTAWAVAAALPEDTTEDLQLALGEALANAVEHAYAGAGAGECSYRVARDADGSVRVEVRDTGLWRPPPADRGYRGRGLELISALATDVEVSHGEDRPGTTVRFRMPAVAPATSSPRRGPSPRENGGVPARAVVHEGPEGLRLEVVGELDLATAGPVGDELLRCLGQLPPGAVAVLDLRPTTYLASAGVGMILHALARAGAADVEVRVRTEPGTPPARILALAGLGGQAAGSAAASSR</sequence>
<dbReference type="InterPro" id="IPR058548">
    <property type="entry name" value="MlaB-like_STAS"/>
</dbReference>
<dbReference type="Gene3D" id="3.30.450.20">
    <property type="entry name" value="PAS domain"/>
    <property type="match status" value="2"/>
</dbReference>
<dbReference type="InterPro" id="IPR001932">
    <property type="entry name" value="PPM-type_phosphatase-like_dom"/>
</dbReference>
<dbReference type="InterPro" id="IPR000014">
    <property type="entry name" value="PAS"/>
</dbReference>
<dbReference type="InterPro" id="IPR036097">
    <property type="entry name" value="HisK_dim/P_sf"/>
</dbReference>
<dbReference type="Pfam" id="PF13581">
    <property type="entry name" value="HATPase_c_2"/>
    <property type="match status" value="1"/>
</dbReference>
<dbReference type="PRINTS" id="PR00344">
    <property type="entry name" value="BCTRLSENSOR"/>
</dbReference>
<dbReference type="FunFam" id="3.30.565.10:FF:000006">
    <property type="entry name" value="Sensor histidine kinase WalK"/>
    <property type="match status" value="1"/>
</dbReference>
<gene>
    <name evidence="13" type="ORF">SAMN04488085_11856</name>
</gene>
<dbReference type="FunFam" id="1.10.287.130:FF:000045">
    <property type="entry name" value="Two-component system sensor histidine kinase/response regulator"/>
    <property type="match status" value="1"/>
</dbReference>
<evidence type="ECO:0000256" key="8">
    <source>
        <dbReference type="PROSITE-ProRule" id="PRU00169"/>
    </source>
</evidence>
<dbReference type="CDD" id="cd16922">
    <property type="entry name" value="HATPase_EvgS-ArcB-TorS-like"/>
    <property type="match status" value="1"/>
</dbReference>
<proteinExistence type="predicted"/>
<evidence type="ECO:0000313" key="13">
    <source>
        <dbReference type="EMBL" id="SFL80339.1"/>
    </source>
</evidence>
<feature type="domain" description="PAS" evidence="11">
    <location>
        <begin position="752"/>
        <end position="822"/>
    </location>
</feature>
<dbReference type="Pfam" id="PF13466">
    <property type="entry name" value="STAS_2"/>
    <property type="match status" value="1"/>
</dbReference>
<evidence type="ECO:0000256" key="5">
    <source>
        <dbReference type="ARBA" id="ARBA00022679"/>
    </source>
</evidence>
<dbReference type="SUPFAM" id="SSF55781">
    <property type="entry name" value="GAF domain-like"/>
    <property type="match status" value="3"/>
</dbReference>
<dbReference type="SMART" id="SM00448">
    <property type="entry name" value="REC"/>
    <property type="match status" value="1"/>
</dbReference>
<dbReference type="SMART" id="SM00065">
    <property type="entry name" value="GAF"/>
    <property type="match status" value="3"/>
</dbReference>
<dbReference type="SUPFAM" id="SSF52172">
    <property type="entry name" value="CheY-like"/>
    <property type="match status" value="1"/>
</dbReference>
<dbReference type="EC" id="2.7.13.3" evidence="3"/>
<comment type="subcellular location">
    <subcellularLocation>
        <location evidence="2">Cell membrane</location>
    </subcellularLocation>
</comment>
<evidence type="ECO:0000256" key="7">
    <source>
        <dbReference type="ARBA" id="ARBA00023012"/>
    </source>
</evidence>
<dbReference type="PROSITE" id="PS50110">
    <property type="entry name" value="RESPONSE_REGULATORY"/>
    <property type="match status" value="1"/>
</dbReference>
<dbReference type="SMART" id="SM00388">
    <property type="entry name" value="HisKA"/>
    <property type="match status" value="1"/>
</dbReference>
<dbReference type="Pfam" id="PF02518">
    <property type="entry name" value="HATPase_c"/>
    <property type="match status" value="1"/>
</dbReference>
<dbReference type="Gene3D" id="3.40.50.2300">
    <property type="match status" value="1"/>
</dbReference>
<dbReference type="PANTHER" id="PTHR43547">
    <property type="entry name" value="TWO-COMPONENT HISTIDINE KINASE"/>
    <property type="match status" value="1"/>
</dbReference>
<dbReference type="InterPro" id="IPR013656">
    <property type="entry name" value="PAS_4"/>
</dbReference>
<dbReference type="InterPro" id="IPR029016">
    <property type="entry name" value="GAF-like_dom_sf"/>
</dbReference>
<dbReference type="Gene3D" id="3.60.40.10">
    <property type="entry name" value="PPM-type phosphatase domain"/>
    <property type="match status" value="1"/>
</dbReference>
<dbReference type="InterPro" id="IPR002645">
    <property type="entry name" value="STAS_dom"/>
</dbReference>
<dbReference type="InterPro" id="IPR005467">
    <property type="entry name" value="His_kinase_dom"/>
</dbReference>
<dbReference type="Pfam" id="PF00512">
    <property type="entry name" value="HisKA"/>
    <property type="match status" value="1"/>
</dbReference>